<keyword evidence="1" id="KW-1133">Transmembrane helix</keyword>
<protein>
    <submittedName>
        <fullName evidence="2">Uncharacterized protein</fullName>
    </submittedName>
</protein>
<organism evidence="2 3">
    <name type="scientific">Neurospora intermedia</name>
    <dbReference type="NCBI Taxonomy" id="5142"/>
    <lineage>
        <taxon>Eukaryota</taxon>
        <taxon>Fungi</taxon>
        <taxon>Dikarya</taxon>
        <taxon>Ascomycota</taxon>
        <taxon>Pezizomycotina</taxon>
        <taxon>Sordariomycetes</taxon>
        <taxon>Sordariomycetidae</taxon>
        <taxon>Sordariales</taxon>
        <taxon>Sordariaceae</taxon>
        <taxon>Neurospora</taxon>
    </lineage>
</organism>
<name>A0ABR3D3H8_NEUIN</name>
<evidence type="ECO:0000313" key="2">
    <source>
        <dbReference type="EMBL" id="KAL0467265.1"/>
    </source>
</evidence>
<dbReference type="Proteomes" id="UP001451303">
    <property type="component" value="Unassembled WGS sequence"/>
</dbReference>
<keyword evidence="3" id="KW-1185">Reference proteome</keyword>
<keyword evidence="1" id="KW-0812">Transmembrane</keyword>
<proteinExistence type="predicted"/>
<feature type="transmembrane region" description="Helical" evidence="1">
    <location>
        <begin position="47"/>
        <end position="70"/>
    </location>
</feature>
<gene>
    <name evidence="2" type="ORF">QR685DRAFT_533850</name>
</gene>
<comment type="caution">
    <text evidence="2">The sequence shown here is derived from an EMBL/GenBank/DDBJ whole genome shotgun (WGS) entry which is preliminary data.</text>
</comment>
<keyword evidence="1" id="KW-0472">Membrane</keyword>
<dbReference type="EMBL" id="JAVLET010000010">
    <property type="protein sequence ID" value="KAL0467265.1"/>
    <property type="molecule type" value="Genomic_DNA"/>
</dbReference>
<evidence type="ECO:0000256" key="1">
    <source>
        <dbReference type="SAM" id="Phobius"/>
    </source>
</evidence>
<sequence length="74" mass="8269">MTTHSGFEITSGFPVYFFLQFAFDITIEDVQAGLSQGAVRIALLQELLALGGEDCMMMMMMMMMTMFLALKSVQ</sequence>
<reference evidence="2 3" key="1">
    <citation type="submission" date="2023-09" db="EMBL/GenBank/DDBJ databases">
        <title>Multi-omics analysis of a traditional fermented food reveals byproduct-associated fungal strains for waste-to-food upcycling.</title>
        <authorList>
            <consortium name="Lawrence Berkeley National Laboratory"/>
            <person name="Rekdal V.M."/>
            <person name="Villalobos-Escobedo J.M."/>
            <person name="Rodriguez-Valeron N."/>
            <person name="Garcia M.O."/>
            <person name="Vasquez D.P."/>
            <person name="Damayanti I."/>
            <person name="Sorensen P.M."/>
            <person name="Baidoo E.E."/>
            <person name="De Carvalho A.C."/>
            <person name="Riley R."/>
            <person name="Lipzen A."/>
            <person name="He G."/>
            <person name="Yan M."/>
            <person name="Haridas S."/>
            <person name="Daum C."/>
            <person name="Yoshinaga Y."/>
            <person name="Ng V."/>
            <person name="Grigoriev I.V."/>
            <person name="Munk R."/>
            <person name="Nuraida L."/>
            <person name="Wijaya C.H."/>
            <person name="Morales P.-C."/>
            <person name="Keasling J.D."/>
        </authorList>
    </citation>
    <scope>NUCLEOTIDE SEQUENCE [LARGE SCALE GENOMIC DNA]</scope>
    <source>
        <strain evidence="2 3">FGSC 2613</strain>
    </source>
</reference>
<accession>A0ABR3D3H8</accession>
<evidence type="ECO:0000313" key="3">
    <source>
        <dbReference type="Proteomes" id="UP001451303"/>
    </source>
</evidence>